<dbReference type="OrthoDB" id="2966368at2"/>
<accession>A0A248TKZ6</accession>
<feature type="domain" description="LysM" evidence="2">
    <location>
        <begin position="317"/>
        <end position="361"/>
    </location>
</feature>
<protein>
    <submittedName>
        <fullName evidence="3">Stage VI sporulation protein D</fullName>
    </submittedName>
</protein>
<keyword evidence="4" id="KW-1185">Reference proteome</keyword>
<organism evidence="3 4">
    <name type="scientific">Cytobacillus kochii</name>
    <dbReference type="NCBI Taxonomy" id="859143"/>
    <lineage>
        <taxon>Bacteria</taxon>
        <taxon>Bacillati</taxon>
        <taxon>Bacillota</taxon>
        <taxon>Bacilli</taxon>
        <taxon>Bacillales</taxon>
        <taxon>Bacillaceae</taxon>
        <taxon>Cytobacillus</taxon>
    </lineage>
</organism>
<name>A0A248TKZ6_9BACI</name>
<dbReference type="InterPro" id="IPR036779">
    <property type="entry name" value="LysM_dom_sf"/>
</dbReference>
<dbReference type="SMART" id="SM00257">
    <property type="entry name" value="LysM"/>
    <property type="match status" value="1"/>
</dbReference>
<dbReference type="Gene3D" id="3.10.350.10">
    <property type="entry name" value="LysM domain"/>
    <property type="match status" value="1"/>
</dbReference>
<dbReference type="RefSeq" id="WP_095372382.1">
    <property type="nucleotide sequence ID" value="NZ_CP022983.1"/>
</dbReference>
<dbReference type="Pfam" id="PF20918">
    <property type="entry name" value="SPOCS_spoVID-N"/>
    <property type="match status" value="1"/>
</dbReference>
<dbReference type="PROSITE" id="PS51782">
    <property type="entry name" value="LYSM"/>
    <property type="match status" value="1"/>
</dbReference>
<dbReference type="EMBL" id="CP022983">
    <property type="protein sequence ID" value="ASV68815.1"/>
    <property type="molecule type" value="Genomic_DNA"/>
</dbReference>
<dbReference type="CDD" id="cd00118">
    <property type="entry name" value="LysM"/>
    <property type="match status" value="1"/>
</dbReference>
<dbReference type="KEGG" id="bko:CKF48_16885"/>
<dbReference type="InterPro" id="IPR014256">
    <property type="entry name" value="Spore_VI_D"/>
</dbReference>
<sequence length="367" mass="42511">MSQGNPSNLRFSLEESVWFQKGQEVSQLLSISLDPNITIQDSEQYVTIQGALELTGEYHRDESTEDSMNEPPSTLRFIQSVEEREEGVCEFTHYFPVDITIPNNRIERLDDIDVQVESFDYMFPERSCMKLHANLTISGLYGDQQHVAYTEDENNVLELDTVERSTVQDQEEEDTDTSREEEQTTEINFSLPEENEKDEDVFVAEAKQEPEVVEEEPVLNRSLPILEPQEEEPIDMPEVSFIANRYEEKKQEAEEIFEVKQVEETKPVQELEELKDELESSSEEVKPQKKKVKGKKSMSLTEFFARKEDEEQLTKVKVCIVQPNDTIDLISERYDVTPQTLMRANQLELNQEVHEGQVLYIPVAVTN</sequence>
<evidence type="ECO:0000256" key="1">
    <source>
        <dbReference type="SAM" id="MobiDB-lite"/>
    </source>
</evidence>
<dbReference type="Pfam" id="PF01476">
    <property type="entry name" value="LysM"/>
    <property type="match status" value="1"/>
</dbReference>
<reference evidence="3 4" key="1">
    <citation type="submission" date="2017-08" db="EMBL/GenBank/DDBJ databases">
        <title>Complete Genome Sequence of Bacillus kochii Oregon-R-modENCODE STRAIN BDGP4, isolated from Drosophila melanogaster gut.</title>
        <authorList>
            <person name="Wan K.H."/>
            <person name="Yu C."/>
            <person name="Park S."/>
            <person name="Hammonds A.S."/>
            <person name="Booth B.W."/>
            <person name="Celniker S.E."/>
        </authorList>
    </citation>
    <scope>NUCLEOTIDE SEQUENCE [LARGE SCALE GENOMIC DNA]</scope>
    <source>
        <strain evidence="3 4">BDGP4</strain>
    </source>
</reference>
<feature type="region of interest" description="Disordered" evidence="1">
    <location>
        <begin position="272"/>
        <end position="292"/>
    </location>
</feature>
<dbReference type="InterPro" id="IPR048862">
    <property type="entry name" value="SPOCS_spoVID_N"/>
</dbReference>
<evidence type="ECO:0000313" key="4">
    <source>
        <dbReference type="Proteomes" id="UP000215137"/>
    </source>
</evidence>
<feature type="region of interest" description="Disordered" evidence="1">
    <location>
        <begin position="162"/>
        <end position="186"/>
    </location>
</feature>
<evidence type="ECO:0000313" key="3">
    <source>
        <dbReference type="EMBL" id="ASV68815.1"/>
    </source>
</evidence>
<dbReference type="SUPFAM" id="SSF54106">
    <property type="entry name" value="LysM domain"/>
    <property type="match status" value="1"/>
</dbReference>
<dbReference type="NCBIfam" id="TIGR02907">
    <property type="entry name" value="spore_VI_D"/>
    <property type="match status" value="1"/>
</dbReference>
<gene>
    <name evidence="3" type="primary">spoVID</name>
    <name evidence="3" type="ORF">CKF48_16885</name>
</gene>
<dbReference type="Proteomes" id="UP000215137">
    <property type="component" value="Chromosome"/>
</dbReference>
<dbReference type="InterPro" id="IPR018392">
    <property type="entry name" value="LysM"/>
</dbReference>
<evidence type="ECO:0000259" key="2">
    <source>
        <dbReference type="PROSITE" id="PS51782"/>
    </source>
</evidence>
<proteinExistence type="predicted"/>
<dbReference type="AlphaFoldDB" id="A0A248TKZ6"/>
<feature type="compositionally biased region" description="Acidic residues" evidence="1">
    <location>
        <begin position="272"/>
        <end position="282"/>
    </location>
</feature>